<dbReference type="Pfam" id="PF03473">
    <property type="entry name" value="MOSC"/>
    <property type="match status" value="1"/>
</dbReference>
<dbReference type="SUPFAM" id="SSF50800">
    <property type="entry name" value="PK beta-barrel domain-like"/>
    <property type="match status" value="1"/>
</dbReference>
<evidence type="ECO:0000313" key="2">
    <source>
        <dbReference type="EMBL" id="GAA0880770.1"/>
    </source>
</evidence>
<reference evidence="2 3" key="1">
    <citation type="journal article" date="2019" name="Int. J. Syst. Evol. Microbiol.">
        <title>The Global Catalogue of Microorganisms (GCM) 10K type strain sequencing project: providing services to taxonomists for standard genome sequencing and annotation.</title>
        <authorList>
            <consortium name="The Broad Institute Genomics Platform"/>
            <consortium name="The Broad Institute Genome Sequencing Center for Infectious Disease"/>
            <person name="Wu L."/>
            <person name="Ma J."/>
        </authorList>
    </citation>
    <scope>NUCLEOTIDE SEQUENCE [LARGE SCALE GENOMIC DNA]</scope>
    <source>
        <strain evidence="2 3">JCM 16112</strain>
    </source>
</reference>
<dbReference type="InterPro" id="IPR005302">
    <property type="entry name" value="MoCF_Sase_C"/>
</dbReference>
<sequence length="269" mass="30038">MGKRLTVQDIFIYPIKSLGGIRLNDAVVEEKGFRYDRRWMLVDAEGVSITQRKYPQLALIQVALGEKGLRVFKKTAEEIYVEIPYDLATGPALRVTIWDDQVLAKTVHPDFDVWFSNFLGVKVSLVNMPESAHRKVDARYAVHGESVSFADGMPYLLIGQESLNDLNSRLEVSVPMNRFRPNIVFAGGSPFLEDSLRKIKVGELEFQIVKPCARCVLTTVDQESGVKGKEPLKTLASYRTINGKVYFGQNLVALQSGTIKVGDEIVSIA</sequence>
<comment type="caution">
    <text evidence="2">The sequence shown here is derived from an EMBL/GenBank/DDBJ whole genome shotgun (WGS) entry which is preliminary data.</text>
</comment>
<keyword evidence="3" id="KW-1185">Reference proteome</keyword>
<proteinExistence type="predicted"/>
<dbReference type="Pfam" id="PF03476">
    <property type="entry name" value="MOSC_N"/>
    <property type="match status" value="1"/>
</dbReference>
<dbReference type="PANTHER" id="PTHR14237">
    <property type="entry name" value="MOLYBDOPTERIN COFACTOR SULFURASE MOSC"/>
    <property type="match status" value="1"/>
</dbReference>
<dbReference type="InterPro" id="IPR005303">
    <property type="entry name" value="MOCOS_middle"/>
</dbReference>
<feature type="domain" description="MOSC" evidence="1">
    <location>
        <begin position="128"/>
        <end position="268"/>
    </location>
</feature>
<name>A0ABN1N4G9_9BACT</name>
<accession>A0ABN1N4G9</accession>
<organism evidence="2 3">
    <name type="scientific">Algoriphagus jejuensis</name>
    <dbReference type="NCBI Taxonomy" id="419934"/>
    <lineage>
        <taxon>Bacteria</taxon>
        <taxon>Pseudomonadati</taxon>
        <taxon>Bacteroidota</taxon>
        <taxon>Cytophagia</taxon>
        <taxon>Cytophagales</taxon>
        <taxon>Cyclobacteriaceae</taxon>
        <taxon>Algoriphagus</taxon>
    </lineage>
</organism>
<dbReference type="PANTHER" id="PTHR14237:SF19">
    <property type="entry name" value="MITOCHONDRIAL AMIDOXIME REDUCING COMPONENT 1"/>
    <property type="match status" value="1"/>
</dbReference>
<dbReference type="SUPFAM" id="SSF141673">
    <property type="entry name" value="MOSC N-terminal domain-like"/>
    <property type="match status" value="1"/>
</dbReference>
<evidence type="ECO:0000259" key="1">
    <source>
        <dbReference type="PROSITE" id="PS51340"/>
    </source>
</evidence>
<dbReference type="PROSITE" id="PS51340">
    <property type="entry name" value="MOSC"/>
    <property type="match status" value="1"/>
</dbReference>
<dbReference type="InterPro" id="IPR011037">
    <property type="entry name" value="Pyrv_Knase-like_insert_dom_sf"/>
</dbReference>
<evidence type="ECO:0000313" key="3">
    <source>
        <dbReference type="Proteomes" id="UP001500469"/>
    </source>
</evidence>
<dbReference type="RefSeq" id="WP_343854298.1">
    <property type="nucleotide sequence ID" value="NZ_BAAAFI010000046.1"/>
</dbReference>
<gene>
    <name evidence="2" type="ORF">GCM10009119_37400</name>
</gene>
<dbReference type="Proteomes" id="UP001500469">
    <property type="component" value="Unassembled WGS sequence"/>
</dbReference>
<protein>
    <submittedName>
        <fullName evidence="2">MOSC domain-containing protein</fullName>
    </submittedName>
</protein>
<dbReference type="EMBL" id="BAAAFI010000046">
    <property type="protein sequence ID" value="GAA0880770.1"/>
    <property type="molecule type" value="Genomic_DNA"/>
</dbReference>